<evidence type="ECO:0000313" key="3">
    <source>
        <dbReference type="Proteomes" id="UP000188354"/>
    </source>
</evidence>
<gene>
    <name evidence="2" type="ORF">TanjilG_05691</name>
</gene>
<dbReference type="Gramene" id="OIV93988">
    <property type="protein sequence ID" value="OIV93988"/>
    <property type="gene ID" value="TanjilG_05691"/>
</dbReference>
<feature type="compositionally biased region" description="Low complexity" evidence="1">
    <location>
        <begin position="68"/>
        <end position="85"/>
    </location>
</feature>
<feature type="compositionally biased region" description="Acidic residues" evidence="1">
    <location>
        <begin position="57"/>
        <end position="67"/>
    </location>
</feature>
<feature type="compositionally biased region" description="Low complexity" evidence="1">
    <location>
        <begin position="1"/>
        <end position="16"/>
    </location>
</feature>
<accession>A0A4P1QSN7</accession>
<feature type="compositionally biased region" description="Polar residues" evidence="1">
    <location>
        <begin position="90"/>
        <end position="102"/>
    </location>
</feature>
<keyword evidence="3" id="KW-1185">Reference proteome</keyword>
<dbReference type="KEGG" id="lang:109330642"/>
<name>A0A4P1QSN7_LUPAN</name>
<proteinExistence type="predicted"/>
<organism evidence="2 3">
    <name type="scientific">Lupinus angustifolius</name>
    <name type="common">Narrow-leaved blue lupine</name>
    <dbReference type="NCBI Taxonomy" id="3871"/>
    <lineage>
        <taxon>Eukaryota</taxon>
        <taxon>Viridiplantae</taxon>
        <taxon>Streptophyta</taxon>
        <taxon>Embryophyta</taxon>
        <taxon>Tracheophyta</taxon>
        <taxon>Spermatophyta</taxon>
        <taxon>Magnoliopsida</taxon>
        <taxon>eudicotyledons</taxon>
        <taxon>Gunneridae</taxon>
        <taxon>Pentapetalae</taxon>
        <taxon>rosids</taxon>
        <taxon>fabids</taxon>
        <taxon>Fabales</taxon>
        <taxon>Fabaceae</taxon>
        <taxon>Papilionoideae</taxon>
        <taxon>50 kb inversion clade</taxon>
        <taxon>genistoids sensu lato</taxon>
        <taxon>core genistoids</taxon>
        <taxon>Genisteae</taxon>
        <taxon>Lupinus</taxon>
    </lineage>
</organism>
<evidence type="ECO:0000256" key="1">
    <source>
        <dbReference type="SAM" id="MobiDB-lite"/>
    </source>
</evidence>
<reference evidence="2 3" key="1">
    <citation type="journal article" date="2017" name="Plant Biotechnol. J.">
        <title>A comprehensive draft genome sequence for lupin (Lupinus angustifolius), an emerging health food: insights into plant-microbe interactions and legume evolution.</title>
        <authorList>
            <person name="Hane J.K."/>
            <person name="Ming Y."/>
            <person name="Kamphuis L.G."/>
            <person name="Nelson M.N."/>
            <person name="Garg G."/>
            <person name="Atkins C.A."/>
            <person name="Bayer P.E."/>
            <person name="Bravo A."/>
            <person name="Bringans S."/>
            <person name="Cannon S."/>
            <person name="Edwards D."/>
            <person name="Foley R."/>
            <person name="Gao L.L."/>
            <person name="Harrison M.J."/>
            <person name="Huang W."/>
            <person name="Hurgobin B."/>
            <person name="Li S."/>
            <person name="Liu C.W."/>
            <person name="McGrath A."/>
            <person name="Morahan G."/>
            <person name="Murray J."/>
            <person name="Weller J."/>
            <person name="Jian J."/>
            <person name="Singh K.B."/>
        </authorList>
    </citation>
    <scope>NUCLEOTIDE SEQUENCE [LARGE SCALE GENOMIC DNA]</scope>
    <source>
        <strain evidence="3">cv. Tanjil</strain>
        <tissue evidence="2">Whole plant</tissue>
    </source>
</reference>
<sequence>MENNNAATVEENNNVNGGIISKDTIDQVATWVGSTVSSAFFSSLERFSCVNVSTSDPDNDDDDDDGDYSTTTSITPTTTTTTSPPVVQVNGHNTSDISNLPV</sequence>
<dbReference type="STRING" id="3871.A0A4P1QSN7"/>
<dbReference type="Proteomes" id="UP000188354">
    <property type="component" value="Chromosome LG17"/>
</dbReference>
<dbReference type="OrthoDB" id="653466at2759"/>
<dbReference type="PANTHER" id="PTHR34061:SF9">
    <property type="entry name" value="FIBER PROTEIN FB17"/>
    <property type="match status" value="1"/>
</dbReference>
<dbReference type="PANTHER" id="PTHR34061">
    <property type="entry name" value="PROTEIN, PUTATIVE-RELATED"/>
    <property type="match status" value="1"/>
</dbReference>
<protein>
    <submittedName>
        <fullName evidence="2">Uncharacterized protein</fullName>
    </submittedName>
</protein>
<dbReference type="AlphaFoldDB" id="A0A4P1QSN7"/>
<dbReference type="EMBL" id="CM007377">
    <property type="protein sequence ID" value="OIV93988.1"/>
    <property type="molecule type" value="Genomic_DNA"/>
</dbReference>
<feature type="region of interest" description="Disordered" evidence="1">
    <location>
        <begin position="1"/>
        <end position="20"/>
    </location>
</feature>
<feature type="region of interest" description="Disordered" evidence="1">
    <location>
        <begin position="51"/>
        <end position="102"/>
    </location>
</feature>
<evidence type="ECO:0000313" key="2">
    <source>
        <dbReference type="EMBL" id="OIV93988.1"/>
    </source>
</evidence>